<dbReference type="AlphaFoldDB" id="Q23AI7"/>
<keyword evidence="2" id="KW-1185">Reference proteome</keyword>
<dbReference type="eggNOG" id="ENOG502T2RQ">
    <property type="taxonomic scope" value="Eukaryota"/>
</dbReference>
<name>Q23AI7_TETTS</name>
<sequence length="136" mass="15918">MNNKEVIQNEKKQNKVLFDLKECDELFQKDKSLKQAKDIVNIQNQIKQMKDNELNFYKNLRLDNKSKEKIFGIKPDSLNSKINQNVEDEQSNIPNNGNNSRTDVNGKVIVQDPLQGNLIMTIQEYNNIYLKDPMNF</sequence>
<accession>Q23AI7</accession>
<dbReference type="RefSeq" id="XP_001013750.1">
    <property type="nucleotide sequence ID" value="XM_001013750.1"/>
</dbReference>
<dbReference type="InParanoid" id="Q23AI7"/>
<dbReference type="EMBL" id="GG662724">
    <property type="protein sequence ID" value="EAR93505.1"/>
    <property type="molecule type" value="Genomic_DNA"/>
</dbReference>
<reference evidence="2" key="1">
    <citation type="journal article" date="2006" name="PLoS Biol.">
        <title>Macronuclear genome sequence of the ciliate Tetrahymena thermophila, a model eukaryote.</title>
        <authorList>
            <person name="Eisen J.A."/>
            <person name="Coyne R.S."/>
            <person name="Wu M."/>
            <person name="Wu D."/>
            <person name="Thiagarajan M."/>
            <person name="Wortman J.R."/>
            <person name="Badger J.H."/>
            <person name="Ren Q."/>
            <person name="Amedeo P."/>
            <person name="Jones K.M."/>
            <person name="Tallon L.J."/>
            <person name="Delcher A.L."/>
            <person name="Salzberg S.L."/>
            <person name="Silva J.C."/>
            <person name="Haas B.J."/>
            <person name="Majoros W.H."/>
            <person name="Farzad M."/>
            <person name="Carlton J.M."/>
            <person name="Smith R.K. Jr."/>
            <person name="Garg J."/>
            <person name="Pearlman R.E."/>
            <person name="Karrer K.M."/>
            <person name="Sun L."/>
            <person name="Manning G."/>
            <person name="Elde N.C."/>
            <person name="Turkewitz A.P."/>
            <person name="Asai D.J."/>
            <person name="Wilkes D.E."/>
            <person name="Wang Y."/>
            <person name="Cai H."/>
            <person name="Collins K."/>
            <person name="Stewart B.A."/>
            <person name="Lee S.R."/>
            <person name="Wilamowska K."/>
            <person name="Weinberg Z."/>
            <person name="Ruzzo W.L."/>
            <person name="Wloga D."/>
            <person name="Gaertig J."/>
            <person name="Frankel J."/>
            <person name="Tsao C.-C."/>
            <person name="Gorovsky M.A."/>
            <person name="Keeling P.J."/>
            <person name="Waller R.F."/>
            <person name="Patron N.J."/>
            <person name="Cherry J.M."/>
            <person name="Stover N.A."/>
            <person name="Krieger C.J."/>
            <person name="del Toro C."/>
            <person name="Ryder H.F."/>
            <person name="Williamson S.C."/>
            <person name="Barbeau R.A."/>
            <person name="Hamilton E.P."/>
            <person name="Orias E."/>
        </authorList>
    </citation>
    <scope>NUCLEOTIDE SEQUENCE [LARGE SCALE GENOMIC DNA]</scope>
    <source>
        <strain evidence="2">SB210</strain>
    </source>
</reference>
<dbReference type="Proteomes" id="UP000009168">
    <property type="component" value="Unassembled WGS sequence"/>
</dbReference>
<organism evidence="1 2">
    <name type="scientific">Tetrahymena thermophila (strain SB210)</name>
    <dbReference type="NCBI Taxonomy" id="312017"/>
    <lineage>
        <taxon>Eukaryota</taxon>
        <taxon>Sar</taxon>
        <taxon>Alveolata</taxon>
        <taxon>Ciliophora</taxon>
        <taxon>Intramacronucleata</taxon>
        <taxon>Oligohymenophorea</taxon>
        <taxon>Hymenostomatida</taxon>
        <taxon>Tetrahymenina</taxon>
        <taxon>Tetrahymenidae</taxon>
        <taxon>Tetrahymena</taxon>
    </lineage>
</organism>
<dbReference type="OrthoDB" id="286106at2759"/>
<dbReference type="KEGG" id="tet:TTHERM_00424730"/>
<protein>
    <submittedName>
        <fullName evidence="1">Uncharacterized protein</fullName>
    </submittedName>
</protein>
<dbReference type="OMA" id="DIKECEH"/>
<dbReference type="GeneID" id="7845644"/>
<evidence type="ECO:0000313" key="1">
    <source>
        <dbReference type="EMBL" id="EAR93505.1"/>
    </source>
</evidence>
<proteinExistence type="predicted"/>
<gene>
    <name evidence="1" type="ORF">TTHERM_00424730</name>
</gene>
<evidence type="ECO:0000313" key="2">
    <source>
        <dbReference type="Proteomes" id="UP000009168"/>
    </source>
</evidence>
<dbReference type="HOGENOM" id="CLU_1879605_0_0_1"/>